<feature type="transmembrane region" description="Helical" evidence="5">
    <location>
        <begin position="67"/>
        <end position="88"/>
    </location>
</feature>
<evidence type="ECO:0000313" key="6">
    <source>
        <dbReference type="EMBL" id="BCI59778.1"/>
    </source>
</evidence>
<evidence type="ECO:0000256" key="3">
    <source>
        <dbReference type="ARBA" id="ARBA00022989"/>
    </source>
</evidence>
<keyword evidence="3 5" id="KW-1133">Transmembrane helix</keyword>
<reference evidence="7" key="1">
    <citation type="submission" date="2020-07" db="EMBL/GenBank/DDBJ databases">
        <title>Complete genome sequencing of Clostridia bacterium strain 12CBH8.</title>
        <authorList>
            <person name="Sakamoto M."/>
            <person name="Murakami T."/>
            <person name="Mori H."/>
        </authorList>
    </citation>
    <scope>NUCLEOTIDE SEQUENCE [LARGE SCALE GENOMIC DNA]</scope>
    <source>
        <strain evidence="7">12CBH8</strain>
    </source>
</reference>
<name>A0A7I8CZ71_9FIRM</name>
<evidence type="ECO:0000256" key="2">
    <source>
        <dbReference type="ARBA" id="ARBA00022692"/>
    </source>
</evidence>
<keyword evidence="7" id="KW-1185">Reference proteome</keyword>
<proteinExistence type="predicted"/>
<dbReference type="RefSeq" id="WP_090265730.1">
    <property type="nucleotide sequence ID" value="NZ_AP023321.1"/>
</dbReference>
<dbReference type="Pfam" id="PF09685">
    <property type="entry name" value="MamF_MmsF"/>
    <property type="match status" value="1"/>
</dbReference>
<evidence type="ECO:0000256" key="4">
    <source>
        <dbReference type="ARBA" id="ARBA00023136"/>
    </source>
</evidence>
<dbReference type="InterPro" id="IPR019109">
    <property type="entry name" value="MamF_MmsF"/>
</dbReference>
<feature type="transmembrane region" description="Helical" evidence="5">
    <location>
        <begin position="38"/>
        <end position="61"/>
    </location>
</feature>
<dbReference type="KEGG" id="sman:C12CBH8_04170"/>
<sequence length="105" mass="11522">MNSNSKLFSVLSYFGFLWVIGLVAAPQDSYVRFHVNQGLVLFLLEIVISAARFILGFIPVIRWFTGLLTGLLGIFTLVLFIMGVVNAAQGKMKPLPIIGGITIVH</sequence>
<accession>A0A7I8CZ71</accession>
<dbReference type="EMBL" id="AP023321">
    <property type="protein sequence ID" value="BCI59778.1"/>
    <property type="molecule type" value="Genomic_DNA"/>
</dbReference>
<dbReference type="AlphaFoldDB" id="A0A7I8CZ71"/>
<keyword evidence="4 5" id="KW-0472">Membrane</keyword>
<evidence type="ECO:0000313" key="7">
    <source>
        <dbReference type="Proteomes" id="UP000593890"/>
    </source>
</evidence>
<organism evidence="6 7">
    <name type="scientific">Solibaculum mannosilyticum</name>
    <dbReference type="NCBI Taxonomy" id="2780922"/>
    <lineage>
        <taxon>Bacteria</taxon>
        <taxon>Bacillati</taxon>
        <taxon>Bacillota</taxon>
        <taxon>Clostridia</taxon>
        <taxon>Eubacteriales</taxon>
        <taxon>Oscillospiraceae</taxon>
        <taxon>Solibaculum</taxon>
    </lineage>
</organism>
<evidence type="ECO:0008006" key="8">
    <source>
        <dbReference type="Google" id="ProtNLM"/>
    </source>
</evidence>
<keyword evidence="2 5" id="KW-0812">Transmembrane</keyword>
<dbReference type="Proteomes" id="UP000593890">
    <property type="component" value="Chromosome"/>
</dbReference>
<comment type="subcellular location">
    <subcellularLocation>
        <location evidence="1">Membrane</location>
        <topology evidence="1">Multi-pass membrane protein</topology>
    </subcellularLocation>
</comment>
<evidence type="ECO:0000256" key="5">
    <source>
        <dbReference type="SAM" id="Phobius"/>
    </source>
</evidence>
<protein>
    <recommendedName>
        <fullName evidence="8">Import component protein</fullName>
    </recommendedName>
</protein>
<evidence type="ECO:0000256" key="1">
    <source>
        <dbReference type="ARBA" id="ARBA00004141"/>
    </source>
</evidence>
<feature type="transmembrane region" description="Helical" evidence="5">
    <location>
        <begin position="6"/>
        <end position="26"/>
    </location>
</feature>
<gene>
    <name evidence="6" type="ORF">C12CBH8_04170</name>
</gene>